<feature type="signal peptide" evidence="5">
    <location>
        <begin position="1"/>
        <end position="17"/>
    </location>
</feature>
<accession>A0AAY4C2P7</accession>
<reference evidence="7" key="2">
    <citation type="submission" date="2025-08" db="UniProtKB">
        <authorList>
            <consortium name="Ensembl"/>
        </authorList>
    </citation>
    <scope>IDENTIFICATION</scope>
</reference>
<dbReference type="SUPFAM" id="SSF52058">
    <property type="entry name" value="L domain-like"/>
    <property type="match status" value="1"/>
</dbReference>
<evidence type="ECO:0000313" key="7">
    <source>
        <dbReference type="Ensembl" id="ENSDCDP00010027224.1"/>
    </source>
</evidence>
<protein>
    <recommendedName>
        <fullName evidence="6">LRRNT domain-containing protein</fullName>
    </recommendedName>
</protein>
<dbReference type="Proteomes" id="UP000694580">
    <property type="component" value="Chromosome 7"/>
</dbReference>
<keyword evidence="1" id="KW-0433">Leucine-rich repeat</keyword>
<feature type="transmembrane region" description="Helical" evidence="4">
    <location>
        <begin position="226"/>
        <end position="247"/>
    </location>
</feature>
<keyword evidence="4" id="KW-0812">Transmembrane</keyword>
<evidence type="ECO:0000256" key="1">
    <source>
        <dbReference type="ARBA" id="ARBA00022614"/>
    </source>
</evidence>
<dbReference type="SMART" id="SM00013">
    <property type="entry name" value="LRRNT"/>
    <property type="match status" value="1"/>
</dbReference>
<keyword evidence="3" id="KW-0677">Repeat</keyword>
<dbReference type="PANTHER" id="PTHR24366">
    <property type="entry name" value="IG(IMMUNOGLOBULIN) AND LRR(LEUCINE RICH REPEAT) DOMAINS"/>
    <property type="match status" value="1"/>
</dbReference>
<dbReference type="AlphaFoldDB" id="A0AAY4C2P7"/>
<name>A0AAY4C2P7_9TELE</name>
<dbReference type="InterPro" id="IPR003591">
    <property type="entry name" value="Leu-rich_rpt_typical-subtyp"/>
</dbReference>
<evidence type="ECO:0000259" key="6">
    <source>
        <dbReference type="SMART" id="SM00013"/>
    </source>
</evidence>
<evidence type="ECO:0000313" key="8">
    <source>
        <dbReference type="Proteomes" id="UP000694580"/>
    </source>
</evidence>
<keyword evidence="8" id="KW-1185">Reference proteome</keyword>
<dbReference type="Ensembl" id="ENSDCDT00010033700.1">
    <property type="protein sequence ID" value="ENSDCDP00010027224.1"/>
    <property type="gene ID" value="ENSDCDG00010017254.1"/>
</dbReference>
<dbReference type="InterPro" id="IPR000372">
    <property type="entry name" value="LRRNT"/>
</dbReference>
<evidence type="ECO:0000256" key="2">
    <source>
        <dbReference type="ARBA" id="ARBA00022729"/>
    </source>
</evidence>
<feature type="chain" id="PRO_5044295652" description="LRRNT domain-containing protein" evidence="5">
    <location>
        <begin position="18"/>
        <end position="281"/>
    </location>
</feature>
<organism evidence="7 8">
    <name type="scientific">Denticeps clupeoides</name>
    <name type="common">denticle herring</name>
    <dbReference type="NCBI Taxonomy" id="299321"/>
    <lineage>
        <taxon>Eukaryota</taxon>
        <taxon>Metazoa</taxon>
        <taxon>Chordata</taxon>
        <taxon>Craniata</taxon>
        <taxon>Vertebrata</taxon>
        <taxon>Euteleostomi</taxon>
        <taxon>Actinopterygii</taxon>
        <taxon>Neopterygii</taxon>
        <taxon>Teleostei</taxon>
        <taxon>Clupei</taxon>
        <taxon>Clupeiformes</taxon>
        <taxon>Denticipitoidei</taxon>
        <taxon>Denticipitidae</taxon>
        <taxon>Denticeps</taxon>
    </lineage>
</organism>
<sequence>HLLTIQPFLALCFECLCLVLQLQSLLCPSTLLWLHTIGSQHTVGLEQATIGCPESCYCSASSNGGLVVRCSNVKLSEVPQNLPNTTRRLYLDYNLLVTVPADAFQGLPLLTELDLSYNKITRLEPGSLRELAASLKSLDLSSNMLQSLDPEAFGDVAAQANLTNNPWLCDCQLQEAMPKLNLDPSSLAGVVCRTSQPEDPRAVGEPFVFVAEDLDLCAGLKKTTDVAMLVTMFGWFAMVMSYVLYYVRHNQEDARRHLKYLKTLPNRPGRDDESSTVSTMV</sequence>
<dbReference type="PRINTS" id="PR00019">
    <property type="entry name" value="LEURICHRPT"/>
</dbReference>
<dbReference type="Pfam" id="PF00560">
    <property type="entry name" value="LRR_1"/>
    <property type="match status" value="1"/>
</dbReference>
<dbReference type="SMART" id="SM00369">
    <property type="entry name" value="LRR_TYP"/>
    <property type="match status" value="3"/>
</dbReference>
<feature type="domain" description="LRRNT" evidence="6">
    <location>
        <begin position="51"/>
        <end position="88"/>
    </location>
</feature>
<evidence type="ECO:0000256" key="5">
    <source>
        <dbReference type="SAM" id="SignalP"/>
    </source>
</evidence>
<dbReference type="InterPro" id="IPR032675">
    <property type="entry name" value="LRR_dom_sf"/>
</dbReference>
<evidence type="ECO:0000256" key="4">
    <source>
        <dbReference type="SAM" id="Phobius"/>
    </source>
</evidence>
<dbReference type="InterPro" id="IPR001611">
    <property type="entry name" value="Leu-rich_rpt"/>
</dbReference>
<proteinExistence type="predicted"/>
<keyword evidence="4" id="KW-0472">Membrane</keyword>
<dbReference type="Gene3D" id="3.80.10.10">
    <property type="entry name" value="Ribonuclease Inhibitor"/>
    <property type="match status" value="1"/>
</dbReference>
<dbReference type="PANTHER" id="PTHR24366:SF171">
    <property type="entry name" value="LEUCINE RICH REPEAT NEURONAL 4"/>
    <property type="match status" value="1"/>
</dbReference>
<keyword evidence="2 5" id="KW-0732">Signal</keyword>
<dbReference type="GeneTree" id="ENSGT00940000154360"/>
<gene>
    <name evidence="7" type="primary">LRRC3C</name>
</gene>
<dbReference type="PROSITE" id="PS51450">
    <property type="entry name" value="LRR"/>
    <property type="match status" value="2"/>
</dbReference>
<dbReference type="Pfam" id="PF13855">
    <property type="entry name" value="LRR_8"/>
    <property type="match status" value="1"/>
</dbReference>
<keyword evidence="4" id="KW-1133">Transmembrane helix</keyword>
<evidence type="ECO:0000256" key="3">
    <source>
        <dbReference type="ARBA" id="ARBA00022737"/>
    </source>
</evidence>
<reference evidence="7 8" key="1">
    <citation type="submission" date="2020-06" db="EMBL/GenBank/DDBJ databases">
        <authorList>
            <consortium name="Wellcome Sanger Institute Data Sharing"/>
        </authorList>
    </citation>
    <scope>NUCLEOTIDE SEQUENCE [LARGE SCALE GENOMIC DNA]</scope>
</reference>
<reference evidence="7" key="3">
    <citation type="submission" date="2025-09" db="UniProtKB">
        <authorList>
            <consortium name="Ensembl"/>
        </authorList>
    </citation>
    <scope>IDENTIFICATION</scope>
</reference>